<evidence type="ECO:0000313" key="3">
    <source>
        <dbReference type="Proteomes" id="UP000596145"/>
    </source>
</evidence>
<protein>
    <submittedName>
        <fullName evidence="2">Uncharacterized protein</fullName>
    </submittedName>
</protein>
<organism evidence="2 3">
    <name type="scientific">Corynebacterium glucuronolyticum</name>
    <dbReference type="NCBI Taxonomy" id="39791"/>
    <lineage>
        <taxon>Bacteria</taxon>
        <taxon>Bacillati</taxon>
        <taxon>Actinomycetota</taxon>
        <taxon>Actinomycetes</taxon>
        <taxon>Mycobacteriales</taxon>
        <taxon>Corynebacteriaceae</taxon>
        <taxon>Corynebacterium</taxon>
    </lineage>
</organism>
<proteinExistence type="predicted"/>
<evidence type="ECO:0000313" key="2">
    <source>
        <dbReference type="EMBL" id="QQB46978.1"/>
    </source>
</evidence>
<accession>A0A7T4EGI7</accession>
<keyword evidence="1" id="KW-0472">Membrane</keyword>
<dbReference type="Proteomes" id="UP000596145">
    <property type="component" value="Chromosome"/>
</dbReference>
<dbReference type="OrthoDB" id="9876883at2"/>
<keyword evidence="1" id="KW-0812">Transmembrane</keyword>
<reference evidence="2 3" key="1">
    <citation type="submission" date="2020-12" db="EMBL/GenBank/DDBJ databases">
        <title>FDA dAtabase for Regulatory Grade micrObial Sequences (FDA-ARGOS): Supporting development and validation of Infectious Disease Dx tests.</title>
        <authorList>
            <person name="Sproer C."/>
            <person name="Gronow S."/>
            <person name="Severitt S."/>
            <person name="Schroder I."/>
            <person name="Tallon L."/>
            <person name="Sadzewicz L."/>
            <person name="Zhao X."/>
            <person name="Boylan J."/>
            <person name="Ott S."/>
            <person name="Bowen H."/>
            <person name="Vavikolanu K."/>
            <person name="Mehta A."/>
            <person name="Aluvathingal J."/>
            <person name="Nadendla S."/>
            <person name="Lowell S."/>
            <person name="Myers T."/>
            <person name="Yan Y."/>
            <person name="Sichtig H."/>
        </authorList>
    </citation>
    <scope>NUCLEOTIDE SEQUENCE [LARGE SCALE GENOMIC DNA]</scope>
    <source>
        <strain evidence="2 3">FDAARGOS_1053</strain>
    </source>
</reference>
<dbReference type="GeneID" id="92761232"/>
<dbReference type="EMBL" id="CP066007">
    <property type="protein sequence ID" value="QQB46978.1"/>
    <property type="molecule type" value="Genomic_DNA"/>
</dbReference>
<dbReference type="AlphaFoldDB" id="A0A7T4EGI7"/>
<dbReference type="RefSeq" id="WP_084036177.1">
    <property type="nucleotide sequence ID" value="NZ_CP066007.1"/>
</dbReference>
<name>A0A7T4EGI7_9CORY</name>
<feature type="transmembrane region" description="Helical" evidence="1">
    <location>
        <begin position="21"/>
        <end position="46"/>
    </location>
</feature>
<keyword evidence="1" id="KW-1133">Transmembrane helix</keyword>
<sequence length="407" mass="44421">MSKLVRFFRGLSRPKRWLAGCGLGCITVVVLIGLLMGANVGATYFFGAKPQEVGAEAWDGPPVLVTLKSDYTKTGFFGTGLETADVRLLQDGKLTPLVWTGTHGGEFTAVPLDHGFALTTAETITFYDWDGNITGDVDFPGIDAVKRSATTDGWYIVSSVTHSGENTDGWVDDYAFINRTGETHIVTVSGNSSATGVCGGKRYIAAVDMDYDESTYESTRRYLNIYEVADEWKIGDPLFTVELPGDPRPLAHIFTEMAPCSDEGVLTVLVSMDDAEGQSHMASANIDIAGKSVAFTPLPDGYEALLPYNSLISDGDYYWLNRHGRMSSMDKHTSRVETTWQADPLPEDALYASTLSQDYVVTGTSDEDTFYFTAYDAKTGKKTAHVAIPKDMGPSIWIEDIELVNPH</sequence>
<evidence type="ECO:0000256" key="1">
    <source>
        <dbReference type="SAM" id="Phobius"/>
    </source>
</evidence>
<gene>
    <name evidence="2" type="ORF">I6I10_03415</name>
</gene>